<feature type="transmembrane region" description="Helical" evidence="5">
    <location>
        <begin position="15"/>
        <end position="38"/>
    </location>
</feature>
<evidence type="ECO:0000313" key="8">
    <source>
        <dbReference type="Proteomes" id="UP000607645"/>
    </source>
</evidence>
<dbReference type="Gene3D" id="6.10.340.10">
    <property type="match status" value="1"/>
</dbReference>
<dbReference type="Pfam" id="PF06580">
    <property type="entry name" value="His_kinase"/>
    <property type="match status" value="1"/>
</dbReference>
<dbReference type="InterPro" id="IPR050640">
    <property type="entry name" value="Bact_2-comp_sensor_kinase"/>
</dbReference>
<dbReference type="EMBL" id="JACOPQ010000001">
    <property type="protein sequence ID" value="MBC5735463.1"/>
    <property type="molecule type" value="Genomic_DNA"/>
</dbReference>
<gene>
    <name evidence="7" type="ORF">H8S62_00375</name>
</gene>
<keyword evidence="8" id="KW-1185">Reference proteome</keyword>
<keyword evidence="5" id="KW-0472">Membrane</keyword>
<dbReference type="PANTHER" id="PTHR34220:SF7">
    <property type="entry name" value="SENSOR HISTIDINE KINASE YPDA"/>
    <property type="match status" value="1"/>
</dbReference>
<proteinExistence type="predicted"/>
<evidence type="ECO:0000256" key="3">
    <source>
        <dbReference type="ARBA" id="ARBA00022679"/>
    </source>
</evidence>
<dbReference type="InterPro" id="IPR036890">
    <property type="entry name" value="HATPase_C_sf"/>
</dbReference>
<keyword evidence="5" id="KW-1133">Transmembrane helix</keyword>
<keyword evidence="3" id="KW-0808">Transferase</keyword>
<dbReference type="AlphaFoldDB" id="A0A8J6J848"/>
<sequence>MPAVKKRAPSLKWQMAGLALTCWLVPVVLVLCVMGWYVSDSLGQRSADHLADQFQVNVRMSMERLDGAVRSSRRASYDGMLDGYRPGEDIWPRRYASTYNYLVRQYQGDQQFSMAAFWFIEDPEQMRCGICNTNAGGSYQALSAFWRKDFPALQELAGRLDTYVAFYESGGHLYLVRNMMDHRFQAMGVLVLELDRSYYFDNLTVLPWAESVRLELGEGAALAVKGEAPSAGELGLDPNHSGIWWGDTPGPSAVYQRMNGPDYALSALATVDTDYLLGQSSGYKALLLGMALFLLPLLFFVFWFFNRKISRPIQAMTDGAIAIEEGALGYQMSYTANSREFQYLTDSFNHMSGQLQSQFDHIYQEELALRDARIKALQSHINPHFLNNTLEIINWESRMNGDAKVSKMIESLSTVLDAAIDRDKRPEVRLAEEMTYVSAYLYIIDQRFGRRLSVNVDIPDALMDCMVPRLILQPVIENAVEHGIGPGGSGTITLRGRREGNLLLLDTENDGGLSAEDEAHIARLLAPEYDAAREPSGNLGISNVNQRLRILYGPPSGLTITRGEGSQVIARITIVLEPGKGGSNPSSYPSSDTLSPKLGR</sequence>
<reference evidence="7" key="1">
    <citation type="submission" date="2020-08" db="EMBL/GenBank/DDBJ databases">
        <title>Genome public.</title>
        <authorList>
            <person name="Liu C."/>
            <person name="Sun Q."/>
        </authorList>
    </citation>
    <scope>NUCLEOTIDE SEQUENCE</scope>
    <source>
        <strain evidence="7">NSJ-52</strain>
    </source>
</reference>
<keyword evidence="2" id="KW-0597">Phosphoprotein</keyword>
<dbReference type="Gene3D" id="3.30.565.10">
    <property type="entry name" value="Histidine kinase-like ATPase, C-terminal domain"/>
    <property type="match status" value="1"/>
</dbReference>
<evidence type="ECO:0000259" key="6">
    <source>
        <dbReference type="PROSITE" id="PS50885"/>
    </source>
</evidence>
<keyword evidence="7" id="KW-0418">Kinase</keyword>
<evidence type="ECO:0000256" key="4">
    <source>
        <dbReference type="SAM" id="MobiDB-lite"/>
    </source>
</evidence>
<dbReference type="GO" id="GO:0016020">
    <property type="term" value="C:membrane"/>
    <property type="evidence" value="ECO:0007669"/>
    <property type="project" value="UniProtKB-SubCell"/>
</dbReference>
<dbReference type="PANTHER" id="PTHR34220">
    <property type="entry name" value="SENSOR HISTIDINE KINASE YPDA"/>
    <property type="match status" value="1"/>
</dbReference>
<organism evidence="7 8">
    <name type="scientific">Lawsonibacter faecis</name>
    <dbReference type="NCBI Taxonomy" id="2763052"/>
    <lineage>
        <taxon>Bacteria</taxon>
        <taxon>Bacillati</taxon>
        <taxon>Bacillota</taxon>
        <taxon>Clostridia</taxon>
        <taxon>Eubacteriales</taxon>
        <taxon>Oscillospiraceae</taxon>
        <taxon>Lawsonibacter</taxon>
    </lineage>
</organism>
<feature type="region of interest" description="Disordered" evidence="4">
    <location>
        <begin position="579"/>
        <end position="600"/>
    </location>
</feature>
<dbReference type="SUPFAM" id="SSF55874">
    <property type="entry name" value="ATPase domain of HSP90 chaperone/DNA topoisomerase II/histidine kinase"/>
    <property type="match status" value="1"/>
</dbReference>
<evidence type="ECO:0000256" key="1">
    <source>
        <dbReference type="ARBA" id="ARBA00004370"/>
    </source>
</evidence>
<dbReference type="InterPro" id="IPR003660">
    <property type="entry name" value="HAMP_dom"/>
</dbReference>
<dbReference type="PROSITE" id="PS50885">
    <property type="entry name" value="HAMP"/>
    <property type="match status" value="1"/>
</dbReference>
<evidence type="ECO:0000313" key="7">
    <source>
        <dbReference type="EMBL" id="MBC5735463.1"/>
    </source>
</evidence>
<feature type="compositionally biased region" description="Polar residues" evidence="4">
    <location>
        <begin position="583"/>
        <end position="594"/>
    </location>
</feature>
<comment type="subcellular location">
    <subcellularLocation>
        <location evidence="1">Membrane</location>
    </subcellularLocation>
</comment>
<name>A0A8J6J848_9FIRM</name>
<dbReference type="GO" id="GO:0000155">
    <property type="term" value="F:phosphorelay sensor kinase activity"/>
    <property type="evidence" value="ECO:0007669"/>
    <property type="project" value="InterPro"/>
</dbReference>
<keyword evidence="5" id="KW-0812">Transmembrane</keyword>
<dbReference type="Proteomes" id="UP000607645">
    <property type="component" value="Unassembled WGS sequence"/>
</dbReference>
<feature type="transmembrane region" description="Helical" evidence="5">
    <location>
        <begin position="285"/>
        <end position="305"/>
    </location>
</feature>
<comment type="caution">
    <text evidence="7">The sequence shown here is derived from an EMBL/GenBank/DDBJ whole genome shotgun (WGS) entry which is preliminary data.</text>
</comment>
<dbReference type="CDD" id="cd06225">
    <property type="entry name" value="HAMP"/>
    <property type="match status" value="1"/>
</dbReference>
<dbReference type="SMART" id="SM00304">
    <property type="entry name" value="HAMP"/>
    <property type="match status" value="1"/>
</dbReference>
<accession>A0A8J6J848</accession>
<feature type="domain" description="HAMP" evidence="6">
    <location>
        <begin position="307"/>
        <end position="360"/>
    </location>
</feature>
<dbReference type="SUPFAM" id="SSF158472">
    <property type="entry name" value="HAMP domain-like"/>
    <property type="match status" value="1"/>
</dbReference>
<protein>
    <submittedName>
        <fullName evidence="7">Sensor histidine kinase</fullName>
    </submittedName>
</protein>
<dbReference type="RefSeq" id="WP_186918140.1">
    <property type="nucleotide sequence ID" value="NZ_JACOPQ010000001.1"/>
</dbReference>
<dbReference type="InterPro" id="IPR010559">
    <property type="entry name" value="Sig_transdc_His_kin_internal"/>
</dbReference>
<evidence type="ECO:0000256" key="2">
    <source>
        <dbReference type="ARBA" id="ARBA00022553"/>
    </source>
</evidence>
<evidence type="ECO:0000256" key="5">
    <source>
        <dbReference type="SAM" id="Phobius"/>
    </source>
</evidence>